<reference evidence="3 4" key="1">
    <citation type="submission" date="2016-10" db="EMBL/GenBank/DDBJ databases">
        <authorList>
            <person name="Varghese N."/>
            <person name="Submissions S."/>
        </authorList>
    </citation>
    <scope>NUCLEOTIDE SEQUENCE [LARGE SCALE GENOMIC DNA]</scope>
    <source>
        <strain evidence="3 4">DSM 2260</strain>
    </source>
</reference>
<proteinExistence type="inferred from homology"/>
<dbReference type="SUPFAM" id="SSF49373">
    <property type="entry name" value="Invasin/intimin cell-adhesion fragments"/>
    <property type="match status" value="1"/>
</dbReference>
<accession>A0ABY0N749</accession>
<dbReference type="EMBL" id="FNAJ01000019">
    <property type="protein sequence ID" value="SDF06833.1"/>
    <property type="molecule type" value="Genomic_DNA"/>
</dbReference>
<evidence type="ECO:0000256" key="1">
    <source>
        <dbReference type="ARBA" id="ARBA00010116"/>
    </source>
</evidence>
<evidence type="ECO:0000313" key="3">
    <source>
        <dbReference type="EMBL" id="SDF06833.1"/>
    </source>
</evidence>
<evidence type="ECO:0000313" key="4">
    <source>
        <dbReference type="Proteomes" id="UP000198717"/>
    </source>
</evidence>
<dbReference type="InterPro" id="IPR003344">
    <property type="entry name" value="Big_1_dom"/>
</dbReference>
<dbReference type="PANTHER" id="PTHR46534">
    <property type="entry name" value="IGGFC_BINDING DOMAIN-CONTAINING PROTEIN"/>
    <property type="match status" value="1"/>
</dbReference>
<dbReference type="InterPro" id="IPR035986">
    <property type="entry name" value="PKD_dom_sf"/>
</dbReference>
<dbReference type="PROSITE" id="PS51257">
    <property type="entry name" value="PROKAR_LIPOPROTEIN"/>
    <property type="match status" value="1"/>
</dbReference>
<gene>
    <name evidence="3" type="ORF">SAMN04488504_11932</name>
</gene>
<dbReference type="InterPro" id="IPR013783">
    <property type="entry name" value="Ig-like_fold"/>
</dbReference>
<comment type="similarity">
    <text evidence="1">Belongs to the intimin/invasin family.</text>
</comment>
<dbReference type="PROSITE" id="PS51127">
    <property type="entry name" value="BIG1"/>
    <property type="match status" value="1"/>
</dbReference>
<protein>
    <submittedName>
        <fullName evidence="3">Ig-like domain (Group 1)</fullName>
    </submittedName>
</protein>
<dbReference type="SMART" id="SM00634">
    <property type="entry name" value="BID_1"/>
    <property type="match status" value="1"/>
</dbReference>
<dbReference type="Pfam" id="PF17517">
    <property type="entry name" value="IgGFc_binding"/>
    <property type="match status" value="1"/>
</dbReference>
<dbReference type="Proteomes" id="UP000198717">
    <property type="component" value="Unassembled WGS sequence"/>
</dbReference>
<organism evidence="3 4">
    <name type="scientific">Myxococcus virescens</name>
    <dbReference type="NCBI Taxonomy" id="83456"/>
    <lineage>
        <taxon>Bacteria</taxon>
        <taxon>Pseudomonadati</taxon>
        <taxon>Myxococcota</taxon>
        <taxon>Myxococcia</taxon>
        <taxon>Myxococcales</taxon>
        <taxon>Cystobacterineae</taxon>
        <taxon>Myxococcaceae</taxon>
        <taxon>Myxococcus</taxon>
    </lineage>
</organism>
<dbReference type="PANTHER" id="PTHR46534:SF1">
    <property type="entry name" value="IGGFC-BINDING PROTEIN N-TERMINAL DOMAIN-CONTAINING PROTEIN"/>
    <property type="match status" value="1"/>
</dbReference>
<dbReference type="Pfam" id="PF02369">
    <property type="entry name" value="Big_1"/>
    <property type="match status" value="1"/>
</dbReference>
<dbReference type="Gene3D" id="2.60.40.10">
    <property type="entry name" value="Immunoglobulins"/>
    <property type="match status" value="2"/>
</dbReference>
<feature type="domain" description="Big-1" evidence="2">
    <location>
        <begin position="470"/>
        <end position="557"/>
    </location>
</feature>
<evidence type="ECO:0000259" key="2">
    <source>
        <dbReference type="PROSITE" id="PS51127"/>
    </source>
</evidence>
<dbReference type="InterPro" id="IPR035234">
    <property type="entry name" value="IgGFc-bd_N"/>
</dbReference>
<sequence>MNSRFIKKNRGGCVLMRMKAGLALVAAVSGLMMGCVEESSREQAPEGLASKDDARVHELSKATSRGREFWLAFPGNYQATAVLTLFIAGDTATTGQVRVPGQGLSFDFSVTPGQVTAVALPSSVAQVAVDGVEPKGIHVTAGADISVYGLNRLLQTTDAFLGLPTASLGTDYVVQAYPNVNVLNGSQFSVVATEDATEVTITPASGVGNHAAGVPFQVALNKGQAYQLRSTAAAPSDVSGTLVHATRPVAVFGGHQCANIPDGTTIACDYLVEQLPPTSTWGRRFVTVPLATRLGGDTFRFAAARDGTQVSLNGAVVAQLQRGQVFQTNIQGSASITANEPILVTQYSNGSGFDGIPSDPFMMLVPPFEQFAAQYTVTTPSSGFRSNFANIVVPNGVVAEVMLDGALIPASQFQAIGASGFSGAQLPVALGAHHLSAPQPFGVMLYGFDAYDSYGYPGGMALAPVAEVSKLTLSPREGIAVVGDLYCVTATVRDAADRPLAGVRVDFAASGVNSAVASVNTTADGQAEFCFEGTAPGEDVVTASIGSVTDQVQVTWTKPNAPPIVDAGPDLEGMASQQLTLRGSASDPDGDPLTYAWSYVAPPGVHCTFGSPSAPVSSIQCDGAGTVTVSLTTHDGTATATDSAQVVLGWASELTMCGLPRYTNGTSLKACGWATAGGSSTGIVSAYFTVDGGAPIPVMPDAGGGYVSTQLHLTEGTHVVRLSVVDALGHVTWREQTVSADFTPPVLVILSPTEQETNPDPVVTMVIQQQDASPATVVTQGFVTEDVPAGSNVLRHTVDLVHRDWSLVHVRATDAAGNTTEVVARVYVAP</sequence>
<dbReference type="SUPFAM" id="SSF49299">
    <property type="entry name" value="PKD domain"/>
    <property type="match status" value="1"/>
</dbReference>
<keyword evidence="4" id="KW-1185">Reference proteome</keyword>
<dbReference type="InterPro" id="IPR008964">
    <property type="entry name" value="Invasin/intimin_cell_adhesion"/>
</dbReference>
<comment type="caution">
    <text evidence="3">The sequence shown here is derived from an EMBL/GenBank/DDBJ whole genome shotgun (WGS) entry which is preliminary data.</text>
</comment>
<name>A0ABY0N749_9BACT</name>